<sequence>MASRGVRIVRASGSQRKSAFRLWYGRLHPSLQLIGLQLWLPLFFIVMFCLCYVAAFHAPHPHEVPVALVGVPDSVRQAIDKALPGVLHLENYSSLSAAKSAVLHGHMAIAYDGSSHEIFKATAHQYQVAALIPAMLTPILAAAGVTATVTDLAPLPAWDEYGTVSLYLMLSWCIGGYMVAMFIGLMGAPLRHRTRVLVILGGGVVIAFVTNVLAGPVIGAVHGHFGMLFLIAWGWIVAIGLAVNGFSYFAGRFIALPAMVVFIFLSMPSSGAAYPAWFMREPFAWLNNVVVGSGITEMLKRELYGVGPGFGRGVTMMAGYAVAGIILMLVGKQVWERRRIRAITTGRTTMFQDAQAANRDFLISERDAVLARHRLSQTETGTISTIPEEERDDDFEDPSTSDMFLGSLNGLEATAPRTRPTRVVSPEHDEGPRAAAYPEVVTRLALHRLFLVLVVVFIVGAVVLYVLSIALAERGGDTARHFDQYAIYTFMGAVLFGIIDFFVRPVMRATSDGSRDVEHPLNG</sequence>
<evidence type="ECO:0000313" key="3">
    <source>
        <dbReference type="Proteomes" id="UP001321486"/>
    </source>
</evidence>
<feature type="transmembrane region" description="Helical" evidence="1">
    <location>
        <begin position="449"/>
        <end position="472"/>
    </location>
</feature>
<feature type="transmembrane region" description="Helical" evidence="1">
    <location>
        <begin position="36"/>
        <end position="55"/>
    </location>
</feature>
<organism evidence="2 3">
    <name type="scientific">Frondihabitans sucicola</name>
    <dbReference type="NCBI Taxonomy" id="1268041"/>
    <lineage>
        <taxon>Bacteria</taxon>
        <taxon>Bacillati</taxon>
        <taxon>Actinomycetota</taxon>
        <taxon>Actinomycetes</taxon>
        <taxon>Micrococcales</taxon>
        <taxon>Microbacteriaceae</taxon>
        <taxon>Frondihabitans</taxon>
    </lineage>
</organism>
<keyword evidence="1" id="KW-1133">Transmembrane helix</keyword>
<feature type="transmembrane region" description="Helical" evidence="1">
    <location>
        <begin position="225"/>
        <end position="246"/>
    </location>
</feature>
<dbReference type="Proteomes" id="UP001321486">
    <property type="component" value="Chromosome"/>
</dbReference>
<name>A0ABN6Y1V8_9MICO</name>
<dbReference type="EMBL" id="AP027732">
    <property type="protein sequence ID" value="BDZ50102.1"/>
    <property type="molecule type" value="Genomic_DNA"/>
</dbReference>
<feature type="transmembrane region" description="Helical" evidence="1">
    <location>
        <begin position="484"/>
        <end position="503"/>
    </location>
</feature>
<evidence type="ECO:0008006" key="4">
    <source>
        <dbReference type="Google" id="ProtNLM"/>
    </source>
</evidence>
<gene>
    <name evidence="2" type="ORF">GCM10025867_23430</name>
</gene>
<evidence type="ECO:0000313" key="2">
    <source>
        <dbReference type="EMBL" id="BDZ50102.1"/>
    </source>
</evidence>
<proteinExistence type="predicted"/>
<feature type="transmembrane region" description="Helical" evidence="1">
    <location>
        <begin position="128"/>
        <end position="149"/>
    </location>
</feature>
<keyword evidence="1" id="KW-0472">Membrane</keyword>
<accession>A0ABN6Y1V8</accession>
<feature type="transmembrane region" description="Helical" evidence="1">
    <location>
        <begin position="310"/>
        <end position="331"/>
    </location>
</feature>
<keyword evidence="1" id="KW-0812">Transmembrane</keyword>
<feature type="transmembrane region" description="Helical" evidence="1">
    <location>
        <begin position="161"/>
        <end position="185"/>
    </location>
</feature>
<feature type="transmembrane region" description="Helical" evidence="1">
    <location>
        <begin position="253"/>
        <end position="277"/>
    </location>
</feature>
<reference evidence="3" key="1">
    <citation type="journal article" date="2019" name="Int. J. Syst. Evol. Microbiol.">
        <title>The Global Catalogue of Microorganisms (GCM) 10K type strain sequencing project: providing services to taxonomists for standard genome sequencing and annotation.</title>
        <authorList>
            <consortium name="The Broad Institute Genomics Platform"/>
            <consortium name="The Broad Institute Genome Sequencing Center for Infectious Disease"/>
            <person name="Wu L."/>
            <person name="Ma J."/>
        </authorList>
    </citation>
    <scope>NUCLEOTIDE SEQUENCE [LARGE SCALE GENOMIC DNA]</scope>
    <source>
        <strain evidence="3">NBRC 108728</strain>
    </source>
</reference>
<evidence type="ECO:0000256" key="1">
    <source>
        <dbReference type="SAM" id="Phobius"/>
    </source>
</evidence>
<feature type="transmembrane region" description="Helical" evidence="1">
    <location>
        <begin position="197"/>
        <end position="219"/>
    </location>
</feature>
<keyword evidence="3" id="KW-1185">Reference proteome</keyword>
<protein>
    <recommendedName>
        <fullName evidence="4">ABC transporter permease</fullName>
    </recommendedName>
</protein>